<dbReference type="SUPFAM" id="SSF54060">
    <property type="entry name" value="His-Me finger endonucleases"/>
    <property type="match status" value="1"/>
</dbReference>
<organism evidence="3">
    <name type="scientific">marine sediment metagenome</name>
    <dbReference type="NCBI Taxonomy" id="412755"/>
    <lineage>
        <taxon>unclassified sequences</taxon>
        <taxon>metagenomes</taxon>
        <taxon>ecological metagenomes</taxon>
    </lineage>
</organism>
<sequence>MVKRGPKRGYEQTKEHAAKSVVARLGKSFTWFDDEEFFQGATKRKSHNLVRRYARLIPQNRCRGCGVTDEWNGEKLVLHLDHINGNRDDNRLENLRWLCPNCHSQTPTYCGRNGRGFTGYSHSPETRKKIGDLNRGRKHTLEARKKMSVAAKKRYS</sequence>
<feature type="domain" description="HNH nuclease" evidence="2">
    <location>
        <begin position="52"/>
        <end position="104"/>
    </location>
</feature>
<gene>
    <name evidence="3" type="ORF">LCGC14_1404920</name>
</gene>
<dbReference type="InterPro" id="IPR003615">
    <property type="entry name" value="HNH_nuc"/>
</dbReference>
<proteinExistence type="predicted"/>
<protein>
    <recommendedName>
        <fullName evidence="4">HNH nuclease domain-containing protein</fullName>
    </recommendedName>
</protein>
<evidence type="ECO:0000313" key="3">
    <source>
        <dbReference type="EMBL" id="KKM73984.1"/>
    </source>
</evidence>
<dbReference type="SMART" id="SM00496">
    <property type="entry name" value="IENR2"/>
    <property type="match status" value="2"/>
</dbReference>
<dbReference type="InterPro" id="IPR044925">
    <property type="entry name" value="His-Me_finger_sf"/>
</dbReference>
<evidence type="ECO:0008006" key="4">
    <source>
        <dbReference type="Google" id="ProtNLM"/>
    </source>
</evidence>
<feature type="domain" description="Nuclease associated modular" evidence="1">
    <location>
        <begin position="118"/>
        <end position="134"/>
    </location>
</feature>
<comment type="caution">
    <text evidence="3">The sequence shown here is derived from an EMBL/GenBank/DDBJ whole genome shotgun (WGS) entry which is preliminary data.</text>
</comment>
<name>A0A0F9JVY3_9ZZZZ</name>
<reference evidence="3" key="1">
    <citation type="journal article" date="2015" name="Nature">
        <title>Complex archaea that bridge the gap between prokaryotes and eukaryotes.</title>
        <authorList>
            <person name="Spang A."/>
            <person name="Saw J.H."/>
            <person name="Jorgensen S.L."/>
            <person name="Zaremba-Niedzwiedzka K."/>
            <person name="Martijn J."/>
            <person name="Lind A.E."/>
            <person name="van Eijk R."/>
            <person name="Schleper C."/>
            <person name="Guy L."/>
            <person name="Ettema T.J."/>
        </authorList>
    </citation>
    <scope>NUCLEOTIDE SEQUENCE</scope>
</reference>
<dbReference type="Pfam" id="PF13392">
    <property type="entry name" value="HNH_3"/>
    <property type="match status" value="1"/>
</dbReference>
<dbReference type="EMBL" id="LAZR01009213">
    <property type="protein sequence ID" value="KKM73984.1"/>
    <property type="molecule type" value="Genomic_DNA"/>
</dbReference>
<dbReference type="CDD" id="cd00085">
    <property type="entry name" value="HNHc"/>
    <property type="match status" value="1"/>
</dbReference>
<dbReference type="GO" id="GO:0003677">
    <property type="term" value="F:DNA binding"/>
    <property type="evidence" value="ECO:0007669"/>
    <property type="project" value="InterPro"/>
</dbReference>
<evidence type="ECO:0000259" key="2">
    <source>
        <dbReference type="SMART" id="SM00507"/>
    </source>
</evidence>
<feature type="domain" description="Nuclease associated modular" evidence="1">
    <location>
        <begin position="135"/>
        <end position="151"/>
    </location>
</feature>
<dbReference type="InterPro" id="IPR003611">
    <property type="entry name" value="NUMOD3"/>
</dbReference>
<dbReference type="Pfam" id="PF07460">
    <property type="entry name" value="NUMOD3"/>
    <property type="match status" value="1"/>
</dbReference>
<dbReference type="AlphaFoldDB" id="A0A0F9JVY3"/>
<accession>A0A0F9JVY3</accession>
<evidence type="ECO:0000259" key="1">
    <source>
        <dbReference type="SMART" id="SM00496"/>
    </source>
</evidence>
<dbReference type="SMART" id="SM00507">
    <property type="entry name" value="HNHc"/>
    <property type="match status" value="1"/>
</dbReference>